<evidence type="ECO:0000313" key="7">
    <source>
        <dbReference type="Proteomes" id="UP000031546"/>
    </source>
</evidence>
<evidence type="ECO:0000256" key="1">
    <source>
        <dbReference type="ARBA" id="ARBA00009244"/>
    </source>
</evidence>
<keyword evidence="8" id="KW-1185">Reference proteome</keyword>
<dbReference type="EC" id="1.2.1.10" evidence="3"/>
<keyword evidence="2 3" id="KW-0520">NAD</keyword>
<dbReference type="InterPro" id="IPR003361">
    <property type="entry name" value="Acetaldehyde_dehydrogenase"/>
</dbReference>
<dbReference type="NCBIfam" id="NF006157">
    <property type="entry name" value="PRK08300.1"/>
    <property type="match status" value="1"/>
</dbReference>
<evidence type="ECO:0000313" key="5">
    <source>
        <dbReference type="EMBL" id="KIH70612.1"/>
    </source>
</evidence>
<dbReference type="SUPFAM" id="SSF51735">
    <property type="entry name" value="NAD(P)-binding Rossmann-fold domains"/>
    <property type="match status" value="1"/>
</dbReference>
<sequence length="300" mass="31728">MTNNKIKCAIIGSGNIGTDLMIKLMRSDILEVTALIGIDPESKGLKKAEENGLVAISNGIEGLKEQPELADIVYEATSAKAHAHNAPILKEMGKKAIDLTPAAVGPFLVPSVNLKEEEIPHLDNVNMVTCGGQATIPMVKAVSDVLDVDYAEIVASISSKSAGPGTRQNIDEFTVTTARALKEVGGAKESKAIITLNPADPPILMRNTIHVKTAGSAEDKKAEIEASLEKMLGNVQDYVPGYRFKADPVIKGDIVTVSVEVEGNGDFLPEYAGNLDIITSAAVKTGEVIAQSMQKEGVLK</sequence>
<dbReference type="AlphaFoldDB" id="A0A0C2E5I0"/>
<dbReference type="InterPro" id="IPR015426">
    <property type="entry name" value="Acetylaldehyde_DH_C"/>
</dbReference>
<dbReference type="GeneID" id="77845463"/>
<dbReference type="Gene3D" id="3.30.360.10">
    <property type="entry name" value="Dihydrodipicolinate Reductase, domain 2"/>
    <property type="match status" value="1"/>
</dbReference>
<dbReference type="Proteomes" id="UP000031546">
    <property type="component" value="Unassembled WGS sequence"/>
</dbReference>
<feature type="domain" description="Semialdehyde dehydrogenase NAD-binding" evidence="4">
    <location>
        <begin position="7"/>
        <end position="120"/>
    </location>
</feature>
<evidence type="ECO:0000256" key="3">
    <source>
        <dbReference type="HAMAP-Rule" id="MF_01657"/>
    </source>
</evidence>
<comment type="caution">
    <text evidence="5">The sequence shown here is derived from an EMBL/GenBank/DDBJ whole genome shotgun (WGS) entry which is preliminary data.</text>
</comment>
<dbReference type="SMART" id="SM00859">
    <property type="entry name" value="Semialdhyde_dh"/>
    <property type="match status" value="1"/>
</dbReference>
<evidence type="ECO:0000256" key="2">
    <source>
        <dbReference type="ARBA" id="ARBA00023027"/>
    </source>
</evidence>
<dbReference type="CDD" id="cd23933">
    <property type="entry name" value="ALDH_C"/>
    <property type="match status" value="1"/>
</dbReference>
<dbReference type="GO" id="GO:0008774">
    <property type="term" value="F:acetaldehyde dehydrogenase (acetylating) activity"/>
    <property type="evidence" value="ECO:0007669"/>
    <property type="project" value="UniProtKB-UniRule"/>
</dbReference>
<feature type="binding site" evidence="3">
    <location>
        <begin position="161"/>
        <end position="169"/>
    </location>
    <ligand>
        <name>NAD(+)</name>
        <dbReference type="ChEBI" id="CHEBI:57540"/>
    </ligand>
</feature>
<dbReference type="InterPro" id="IPR036291">
    <property type="entry name" value="NAD(P)-bd_dom_sf"/>
</dbReference>
<keyword evidence="3" id="KW-0058">Aromatic hydrocarbons catabolism</keyword>
<feature type="binding site" evidence="3">
    <location>
        <begin position="13"/>
        <end position="16"/>
    </location>
    <ligand>
        <name>NAD(+)</name>
        <dbReference type="ChEBI" id="CHEBI:57540"/>
    </ligand>
</feature>
<comment type="catalytic activity">
    <reaction evidence="3">
        <text>acetaldehyde + NAD(+) + CoA = acetyl-CoA + NADH + H(+)</text>
        <dbReference type="Rhea" id="RHEA:23288"/>
        <dbReference type="ChEBI" id="CHEBI:15343"/>
        <dbReference type="ChEBI" id="CHEBI:15378"/>
        <dbReference type="ChEBI" id="CHEBI:57287"/>
        <dbReference type="ChEBI" id="CHEBI:57288"/>
        <dbReference type="ChEBI" id="CHEBI:57540"/>
        <dbReference type="ChEBI" id="CHEBI:57945"/>
        <dbReference type="EC" id="1.2.1.10"/>
    </reaction>
</comment>
<organism evidence="5 7">
    <name type="scientific">Salinicoccus roseus</name>
    <dbReference type="NCBI Taxonomy" id="45670"/>
    <lineage>
        <taxon>Bacteria</taxon>
        <taxon>Bacillati</taxon>
        <taxon>Bacillota</taxon>
        <taxon>Bacilli</taxon>
        <taxon>Bacillales</taxon>
        <taxon>Staphylococcaceae</taxon>
        <taxon>Salinicoccus</taxon>
    </lineage>
</organism>
<dbReference type="RefSeq" id="WP_040106070.1">
    <property type="nucleotide sequence ID" value="NZ_JABEVU030000001.1"/>
</dbReference>
<reference evidence="5 7" key="1">
    <citation type="submission" date="2015-01" db="EMBL/GenBank/DDBJ databases">
        <title>Genome sequences of high lactate-tolerant strain Salinicoccus roseus W12 with industrial interest.</title>
        <authorList>
            <person name="Wang H."/>
            <person name="Yu B."/>
        </authorList>
    </citation>
    <scope>NUCLEOTIDE SEQUENCE [LARGE SCALE GENOMIC DNA]</scope>
    <source>
        <strain evidence="5 7">W12</strain>
    </source>
</reference>
<dbReference type="Pfam" id="PF09290">
    <property type="entry name" value="AcetDehyd-dimer"/>
    <property type="match status" value="1"/>
</dbReference>
<protein>
    <recommendedName>
        <fullName evidence="3">Acetaldehyde dehydrogenase</fullName>
        <ecNumber evidence="3">1.2.1.10</ecNumber>
    </recommendedName>
    <alternativeName>
        <fullName evidence="3">Acetaldehyde dehydrogenase [acetylating]</fullName>
    </alternativeName>
</protein>
<proteinExistence type="inferred from homology"/>
<dbReference type="Proteomes" id="UP000527860">
    <property type="component" value="Unassembled WGS sequence"/>
</dbReference>
<dbReference type="NCBIfam" id="TIGR03215">
    <property type="entry name" value="ac_ald_DH_ac"/>
    <property type="match status" value="1"/>
</dbReference>
<evidence type="ECO:0000313" key="8">
    <source>
        <dbReference type="Proteomes" id="UP000527860"/>
    </source>
</evidence>
<dbReference type="STRING" id="45670.SN16_07835"/>
<reference evidence="6" key="2">
    <citation type="submission" date="2020-04" db="EMBL/GenBank/DDBJ databases">
        <authorList>
            <person name="Tanveer F."/>
            <person name="Xie Y."/>
            <person name="Shinwari Z.K."/>
        </authorList>
    </citation>
    <scope>NUCLEOTIDE SEQUENCE</scope>
    <source>
        <strain evidence="6">MOSEL-ME25</strain>
    </source>
</reference>
<dbReference type="InterPro" id="IPR000534">
    <property type="entry name" value="Semialdehyde_DH_NAD-bd"/>
</dbReference>
<accession>A0A0C2E5I0</accession>
<dbReference type="GO" id="GO:0051287">
    <property type="term" value="F:NAD binding"/>
    <property type="evidence" value="ECO:0007669"/>
    <property type="project" value="UniProtKB-UniRule"/>
</dbReference>
<feature type="binding site" evidence="3">
    <location>
        <position position="274"/>
    </location>
    <ligand>
        <name>NAD(+)</name>
        <dbReference type="ChEBI" id="CHEBI:57540"/>
    </ligand>
</feature>
<dbReference type="EMBL" id="JXII01000006">
    <property type="protein sequence ID" value="KIH70612.1"/>
    <property type="molecule type" value="Genomic_DNA"/>
</dbReference>
<keyword evidence="3 6" id="KW-0560">Oxidoreductase</keyword>
<dbReference type="HAMAP" id="MF_01657">
    <property type="entry name" value="Ac_ald_DH_ac"/>
    <property type="match status" value="1"/>
</dbReference>
<gene>
    <name evidence="6" type="ORF">F7P68_0009210</name>
    <name evidence="5" type="ORF">SN16_07835</name>
</gene>
<dbReference type="OrthoDB" id="9786743at2"/>
<name>A0A0C2E5I0_9STAP</name>
<reference evidence="6" key="3">
    <citation type="submission" date="2022-12" db="EMBL/GenBank/DDBJ databases">
        <title>Genome analysis and biological profiling of marine Salinicoccus roseus MOSEL-ME25.</title>
        <authorList>
            <person name="Mirza F.T."/>
            <person name="Xie Y."/>
            <person name="Shinwari Z.K."/>
        </authorList>
    </citation>
    <scope>NUCLEOTIDE SEQUENCE</scope>
    <source>
        <strain evidence="6">MOSEL-ME25</strain>
    </source>
</reference>
<dbReference type="EMBL" id="JABEVU030000001">
    <property type="protein sequence ID" value="MDB0580709.1"/>
    <property type="molecule type" value="Genomic_DNA"/>
</dbReference>
<evidence type="ECO:0000259" key="4">
    <source>
        <dbReference type="SMART" id="SM00859"/>
    </source>
</evidence>
<dbReference type="Gene3D" id="3.40.50.720">
    <property type="entry name" value="NAD(P)-binding Rossmann-like Domain"/>
    <property type="match status" value="1"/>
</dbReference>
<dbReference type="SUPFAM" id="SSF55347">
    <property type="entry name" value="Glyceraldehyde-3-phosphate dehydrogenase-like, C-terminal domain"/>
    <property type="match status" value="1"/>
</dbReference>
<evidence type="ECO:0000313" key="6">
    <source>
        <dbReference type="EMBL" id="MDB0580709.1"/>
    </source>
</evidence>
<dbReference type="PIRSF" id="PIRSF015689">
    <property type="entry name" value="Actaldh_dh_actl"/>
    <property type="match status" value="1"/>
</dbReference>
<comment type="similarity">
    <text evidence="1 3">Belongs to the acetaldehyde dehydrogenase family.</text>
</comment>
<feature type="active site" description="Acyl-thioester intermediate" evidence="3">
    <location>
        <position position="130"/>
    </location>
</feature>